<reference evidence="2" key="1">
    <citation type="submission" date="2022-10" db="EMBL/GenBank/DDBJ databases">
        <title>The complete genomes of actinobacterial strains from the NBC collection.</title>
        <authorList>
            <person name="Joergensen T.S."/>
            <person name="Alvarez Arevalo M."/>
            <person name="Sterndorff E.B."/>
            <person name="Faurdal D."/>
            <person name="Vuksanovic O."/>
            <person name="Mourched A.-S."/>
            <person name="Charusanti P."/>
            <person name="Shaw S."/>
            <person name="Blin K."/>
            <person name="Weber T."/>
        </authorList>
    </citation>
    <scope>NUCLEOTIDE SEQUENCE</scope>
    <source>
        <strain evidence="2">NBC_00049</strain>
    </source>
</reference>
<name>A0AAU2K058_9ACTN</name>
<sequence length="105" mass="10351">MKSRVLSTAPLLASLLAAGLWMSPPAAAADPDGCVRTAQPTGGDLILCAQGLRTGEVLEGTSGNDTIIMASSPVGVLASVYGRVNGNGGDDTILAGGVLFPGGQI</sequence>
<accession>A0AAU2K058</accession>
<dbReference type="EMBL" id="CP108264">
    <property type="protein sequence ID" value="WTU77453.1"/>
    <property type="molecule type" value="Genomic_DNA"/>
</dbReference>
<proteinExistence type="predicted"/>
<organism evidence="2">
    <name type="scientific">Streptomyces sp. NBC_00049</name>
    <dbReference type="NCBI Taxonomy" id="2903617"/>
    <lineage>
        <taxon>Bacteria</taxon>
        <taxon>Bacillati</taxon>
        <taxon>Actinomycetota</taxon>
        <taxon>Actinomycetes</taxon>
        <taxon>Kitasatosporales</taxon>
        <taxon>Streptomycetaceae</taxon>
        <taxon>Streptomyces</taxon>
    </lineage>
</organism>
<feature type="signal peptide" evidence="1">
    <location>
        <begin position="1"/>
        <end position="28"/>
    </location>
</feature>
<feature type="chain" id="PRO_5043345405" evidence="1">
    <location>
        <begin position="29"/>
        <end position="105"/>
    </location>
</feature>
<protein>
    <submittedName>
        <fullName evidence="2">Uncharacterized protein</fullName>
    </submittedName>
</protein>
<dbReference type="AlphaFoldDB" id="A0AAU2K058"/>
<gene>
    <name evidence="2" type="ORF">OG327_31295</name>
</gene>
<evidence type="ECO:0000313" key="2">
    <source>
        <dbReference type="EMBL" id="WTU77453.1"/>
    </source>
</evidence>
<evidence type="ECO:0000256" key="1">
    <source>
        <dbReference type="SAM" id="SignalP"/>
    </source>
</evidence>
<keyword evidence="1" id="KW-0732">Signal</keyword>